<evidence type="ECO:0008006" key="4">
    <source>
        <dbReference type="Google" id="ProtNLM"/>
    </source>
</evidence>
<protein>
    <recommendedName>
        <fullName evidence="4">DUF4219 domain-containing protein</fullName>
    </recommendedName>
</protein>
<dbReference type="Pfam" id="PF14223">
    <property type="entry name" value="Retrotran_gag_2"/>
    <property type="match status" value="1"/>
</dbReference>
<accession>A0A6A4GRP8</accession>
<evidence type="ECO:0000313" key="3">
    <source>
        <dbReference type="Proteomes" id="UP000799118"/>
    </source>
</evidence>
<name>A0A6A4GRP8_9AGAR</name>
<proteinExistence type="predicted"/>
<dbReference type="Proteomes" id="UP000799118">
    <property type="component" value="Unassembled WGS sequence"/>
</dbReference>
<reference evidence="2" key="1">
    <citation type="journal article" date="2019" name="Environ. Microbiol.">
        <title>Fungal ecological strategies reflected in gene transcription - a case study of two litter decomposers.</title>
        <authorList>
            <person name="Barbi F."/>
            <person name="Kohler A."/>
            <person name="Barry K."/>
            <person name="Baskaran P."/>
            <person name="Daum C."/>
            <person name="Fauchery L."/>
            <person name="Ihrmark K."/>
            <person name="Kuo A."/>
            <person name="LaButti K."/>
            <person name="Lipzen A."/>
            <person name="Morin E."/>
            <person name="Grigoriev I.V."/>
            <person name="Henrissat B."/>
            <person name="Lindahl B."/>
            <person name="Martin F."/>
        </authorList>
    </citation>
    <scope>NUCLEOTIDE SEQUENCE</scope>
    <source>
        <strain evidence="2">JB14</strain>
    </source>
</reference>
<organism evidence="2 3">
    <name type="scientific">Gymnopus androsaceus JB14</name>
    <dbReference type="NCBI Taxonomy" id="1447944"/>
    <lineage>
        <taxon>Eukaryota</taxon>
        <taxon>Fungi</taxon>
        <taxon>Dikarya</taxon>
        <taxon>Basidiomycota</taxon>
        <taxon>Agaricomycotina</taxon>
        <taxon>Agaricomycetes</taxon>
        <taxon>Agaricomycetidae</taxon>
        <taxon>Agaricales</taxon>
        <taxon>Marasmiineae</taxon>
        <taxon>Omphalotaceae</taxon>
        <taxon>Gymnopus</taxon>
    </lineage>
</organism>
<evidence type="ECO:0000313" key="2">
    <source>
        <dbReference type="EMBL" id="KAE9388459.1"/>
    </source>
</evidence>
<evidence type="ECO:0000256" key="1">
    <source>
        <dbReference type="SAM" id="MobiDB-lite"/>
    </source>
</evidence>
<feature type="region of interest" description="Disordered" evidence="1">
    <location>
        <begin position="236"/>
        <end position="255"/>
    </location>
</feature>
<gene>
    <name evidence="2" type="ORF">BT96DRAFT_947592</name>
</gene>
<dbReference type="OrthoDB" id="3051833at2759"/>
<keyword evidence="3" id="KW-1185">Reference proteome</keyword>
<dbReference type="AlphaFoldDB" id="A0A6A4GRP8"/>
<dbReference type="EMBL" id="ML769742">
    <property type="protein sequence ID" value="KAE9388459.1"/>
    <property type="molecule type" value="Genomic_DNA"/>
</dbReference>
<sequence>MGNDNKKNLLKGKSNYQSWKIRTQATACSQNFLDTLNGVDTQLLTGVNSKGYKAWRDRQNAASKLLIKRMNDNQLHHTMSYEMDPAGLWHHLSAVHEGSGLGGLMEAWQNFHNVCYTDWNDNVSDTTGEIRSLANHLTTNYQDKPSPNQIISWMMFALPTKFNSLITILDNSTTTLTVDVVEQQIISAWKDLKTKKDEERRGVISAMYASPPGAIPLNSDYPGLSATGPPKLGASYDTTCTNPKEEGRKASSQTAGRQRNVYFSFAFRVVIAKSSGETEAASR</sequence>